<accession>A0AAJ5W0V5</accession>
<sequence>MKAHKILAGASLLVAGSLALSACGGGGEPTAEGGPVEMTLWQNSTTGPGQQFWKDAIAAFEAENDNVTIKMQSVQNEDMDGKLQTALNAGDPPDIFLQRGGGKMTAMVQAGQLMDLTDLISDTARSEISEGSFKAETYQDKVWAMPLAVLPSGFWYASDLFDEAGVTATPTTVDELKSVVGSLKDAGIAPIALGAKDAWPAAHWYYNFALRECAPATIEATGDSKDFSDACWLKAAQDLADFAAIEPFNEGFLTTSAQQGAGSSAGLVANHKAAMELMGAWDPGVIASLTPDEKPLPDLAWFPFPELSGGAGEPGSMMGGVDGYSCSAKAPKECADFLNFIASADQQKAYYEAFSAPPVNTVAQSAVQEDYLKQVLEAYNKAPFVSQWLDTVLGQNVGNALNVAVVDLLAGKSTPEQMMQSVADAAKKG</sequence>
<name>A0AAJ5W0V5_9MICO</name>
<keyword evidence="1" id="KW-0732">Signal</keyword>
<dbReference type="Proteomes" id="UP001213972">
    <property type="component" value="Chromosome"/>
</dbReference>
<gene>
    <name evidence="2" type="ORF">P0Y48_13710</name>
</gene>
<feature type="chain" id="PRO_5042569393" evidence="1">
    <location>
        <begin position="23"/>
        <end position="429"/>
    </location>
</feature>
<dbReference type="InterPro" id="IPR050490">
    <property type="entry name" value="Bact_solute-bd_prot1"/>
</dbReference>
<feature type="signal peptide" evidence="1">
    <location>
        <begin position="1"/>
        <end position="22"/>
    </location>
</feature>
<dbReference type="PROSITE" id="PS51257">
    <property type="entry name" value="PROKAR_LIPOPROTEIN"/>
    <property type="match status" value="1"/>
</dbReference>
<evidence type="ECO:0000256" key="1">
    <source>
        <dbReference type="SAM" id="SignalP"/>
    </source>
</evidence>
<dbReference type="EMBL" id="CP119321">
    <property type="protein sequence ID" value="WEK13495.1"/>
    <property type="molecule type" value="Genomic_DNA"/>
</dbReference>
<reference evidence="2" key="1">
    <citation type="submission" date="2023-03" db="EMBL/GenBank/DDBJ databases">
        <title>Andean soil-derived lignocellulolytic bacterial consortium as a source of novel taxa and putative plastic-active enzymes.</title>
        <authorList>
            <person name="Diaz-Garcia L."/>
            <person name="Chuvochina M."/>
            <person name="Feuerriegel G."/>
            <person name="Bunk B."/>
            <person name="Sproer C."/>
            <person name="Streit W.R."/>
            <person name="Rodriguez L.M."/>
            <person name="Overmann J."/>
            <person name="Jimenez D.J."/>
        </authorList>
    </citation>
    <scope>NUCLEOTIDE SEQUENCE</scope>
    <source>
        <strain evidence="2">MAG 4610</strain>
    </source>
</reference>
<dbReference type="PANTHER" id="PTHR43649">
    <property type="entry name" value="ARABINOSE-BINDING PROTEIN-RELATED"/>
    <property type="match status" value="1"/>
</dbReference>
<dbReference type="SUPFAM" id="SSF53850">
    <property type="entry name" value="Periplasmic binding protein-like II"/>
    <property type="match status" value="1"/>
</dbReference>
<protein>
    <submittedName>
        <fullName evidence="2">Extracellular solute-binding protein</fullName>
    </submittedName>
</protein>
<dbReference type="InterPro" id="IPR006059">
    <property type="entry name" value="SBP"/>
</dbReference>
<evidence type="ECO:0000313" key="3">
    <source>
        <dbReference type="Proteomes" id="UP001213972"/>
    </source>
</evidence>
<dbReference type="Pfam" id="PF01547">
    <property type="entry name" value="SBP_bac_1"/>
    <property type="match status" value="1"/>
</dbReference>
<evidence type="ECO:0000313" key="2">
    <source>
        <dbReference type="EMBL" id="WEK13495.1"/>
    </source>
</evidence>
<dbReference type="Gene3D" id="3.40.190.10">
    <property type="entry name" value="Periplasmic binding protein-like II"/>
    <property type="match status" value="2"/>
</dbReference>
<organism evidence="2 3">
    <name type="scientific">Candidatus Microbacterium phytovorans</name>
    <dbReference type="NCBI Taxonomy" id="3121374"/>
    <lineage>
        <taxon>Bacteria</taxon>
        <taxon>Bacillati</taxon>
        <taxon>Actinomycetota</taxon>
        <taxon>Actinomycetes</taxon>
        <taxon>Micrococcales</taxon>
        <taxon>Microbacteriaceae</taxon>
        <taxon>Microbacterium</taxon>
    </lineage>
</organism>
<proteinExistence type="predicted"/>
<dbReference type="AlphaFoldDB" id="A0AAJ5W0V5"/>